<proteinExistence type="predicted"/>
<dbReference type="AlphaFoldDB" id="A0A9N9DB66"/>
<dbReference type="Proteomes" id="UP000789572">
    <property type="component" value="Unassembled WGS sequence"/>
</dbReference>
<dbReference type="InterPro" id="IPR038324">
    <property type="entry name" value="Rpb4/RPC9_sf"/>
</dbReference>
<dbReference type="Gene3D" id="1.20.1250.40">
    <property type="match status" value="1"/>
</dbReference>
<dbReference type="EMBL" id="CAJVPJ010002778">
    <property type="protein sequence ID" value="CAG8629194.1"/>
    <property type="molecule type" value="Genomic_DNA"/>
</dbReference>
<evidence type="ECO:0000313" key="1">
    <source>
        <dbReference type="EMBL" id="CAG8629194.1"/>
    </source>
</evidence>
<accession>A0A9N9DB66</accession>
<gene>
    <name evidence="1" type="ORF">POCULU_LOCUS8803</name>
</gene>
<feature type="non-terminal residue" evidence="1">
    <location>
        <position position="79"/>
    </location>
</feature>
<comment type="caution">
    <text evidence="1">The sequence shown here is derived from an EMBL/GenBank/DDBJ whole genome shotgun (WGS) entry which is preliminary data.</text>
</comment>
<organism evidence="1 2">
    <name type="scientific">Paraglomus occultum</name>
    <dbReference type="NCBI Taxonomy" id="144539"/>
    <lineage>
        <taxon>Eukaryota</taxon>
        <taxon>Fungi</taxon>
        <taxon>Fungi incertae sedis</taxon>
        <taxon>Mucoromycota</taxon>
        <taxon>Glomeromycotina</taxon>
        <taxon>Glomeromycetes</taxon>
        <taxon>Paraglomerales</taxon>
        <taxon>Paraglomeraceae</taxon>
        <taxon>Paraglomus</taxon>
    </lineage>
</organism>
<sequence>MHVLEAQSALLSNFEVLEVLRELAQNMLTVGGRTWSIIMQYLASDQSLVESQTAEQIKNLLEALKPYLLTKNEKLRTLC</sequence>
<reference evidence="1" key="1">
    <citation type="submission" date="2021-06" db="EMBL/GenBank/DDBJ databases">
        <authorList>
            <person name="Kallberg Y."/>
            <person name="Tangrot J."/>
            <person name="Rosling A."/>
        </authorList>
    </citation>
    <scope>NUCLEOTIDE SEQUENCE</scope>
    <source>
        <strain evidence="1">IA702</strain>
    </source>
</reference>
<keyword evidence="2" id="KW-1185">Reference proteome</keyword>
<name>A0A9N9DB66_9GLOM</name>
<protein>
    <submittedName>
        <fullName evidence="1">6076_t:CDS:1</fullName>
    </submittedName>
</protein>
<evidence type="ECO:0000313" key="2">
    <source>
        <dbReference type="Proteomes" id="UP000789572"/>
    </source>
</evidence>
<dbReference type="OrthoDB" id="1746530at2759"/>